<accession>A0A1H6YKE8</accession>
<dbReference type="Gene3D" id="3.90.79.10">
    <property type="entry name" value="Nucleoside Triphosphate Pyrophosphohydrolase"/>
    <property type="match status" value="1"/>
</dbReference>
<comment type="cofactor">
    <cofactor evidence="2">
        <name>Mg(2+)</name>
        <dbReference type="ChEBI" id="CHEBI:18420"/>
    </cofactor>
</comment>
<keyword evidence="9" id="KW-1185">Reference proteome</keyword>
<dbReference type="InterPro" id="IPR000086">
    <property type="entry name" value="NUDIX_hydrolase_dom"/>
</dbReference>
<evidence type="ECO:0000256" key="6">
    <source>
        <dbReference type="ARBA" id="ARBA00023211"/>
    </source>
</evidence>
<dbReference type="STRING" id="529704.SAMN02927913_2251"/>
<protein>
    <submittedName>
        <fullName evidence="8">8-oxo-dGTP pyrophosphatase MutT, NUDIX family</fullName>
    </submittedName>
</protein>
<dbReference type="CDD" id="cd03426">
    <property type="entry name" value="NUDIX_CoAse_Nudt7"/>
    <property type="match status" value="1"/>
</dbReference>
<gene>
    <name evidence="8" type="ORF">SAMN04487997_3190</name>
</gene>
<organism evidence="8 9">
    <name type="scientific">Frateuria terrea</name>
    <dbReference type="NCBI Taxonomy" id="529704"/>
    <lineage>
        <taxon>Bacteria</taxon>
        <taxon>Pseudomonadati</taxon>
        <taxon>Pseudomonadota</taxon>
        <taxon>Gammaproteobacteria</taxon>
        <taxon>Lysobacterales</taxon>
        <taxon>Rhodanobacteraceae</taxon>
        <taxon>Frateuria</taxon>
    </lineage>
</organism>
<evidence type="ECO:0000256" key="4">
    <source>
        <dbReference type="ARBA" id="ARBA00022801"/>
    </source>
</evidence>
<dbReference type="EMBL" id="FNYC01000006">
    <property type="protein sequence ID" value="SEJ37205.1"/>
    <property type="molecule type" value="Genomic_DNA"/>
</dbReference>
<dbReference type="PANTHER" id="PTHR12992:SF11">
    <property type="entry name" value="MITOCHONDRIAL COENZYME A DIPHOSPHATASE NUDT8"/>
    <property type="match status" value="1"/>
</dbReference>
<keyword evidence="3" id="KW-0479">Metal-binding</keyword>
<dbReference type="PROSITE" id="PS51462">
    <property type="entry name" value="NUDIX"/>
    <property type="match status" value="1"/>
</dbReference>
<dbReference type="SUPFAM" id="SSF55811">
    <property type="entry name" value="Nudix"/>
    <property type="match status" value="1"/>
</dbReference>
<proteinExistence type="predicted"/>
<comment type="cofactor">
    <cofactor evidence="1">
        <name>Mn(2+)</name>
        <dbReference type="ChEBI" id="CHEBI:29035"/>
    </cofactor>
</comment>
<evidence type="ECO:0000313" key="8">
    <source>
        <dbReference type="EMBL" id="SEJ37205.1"/>
    </source>
</evidence>
<feature type="domain" description="Nudix hydrolase" evidence="7">
    <location>
        <begin position="44"/>
        <end position="185"/>
    </location>
</feature>
<keyword evidence="6" id="KW-0464">Manganese</keyword>
<evidence type="ECO:0000259" key="7">
    <source>
        <dbReference type="PROSITE" id="PS51462"/>
    </source>
</evidence>
<name>A0A1H6YKE8_9GAMM</name>
<keyword evidence="5" id="KW-0460">Magnesium</keyword>
<evidence type="ECO:0000313" key="9">
    <source>
        <dbReference type="Proteomes" id="UP000199420"/>
    </source>
</evidence>
<evidence type="ECO:0000256" key="5">
    <source>
        <dbReference type="ARBA" id="ARBA00022842"/>
    </source>
</evidence>
<dbReference type="AlphaFoldDB" id="A0A1H6YKE8"/>
<dbReference type="Proteomes" id="UP000199420">
    <property type="component" value="Unassembled WGS sequence"/>
</dbReference>
<dbReference type="GO" id="GO:0010945">
    <property type="term" value="F:coenzyme A diphosphatase activity"/>
    <property type="evidence" value="ECO:0007669"/>
    <property type="project" value="InterPro"/>
</dbReference>
<dbReference type="GO" id="GO:0046872">
    <property type="term" value="F:metal ion binding"/>
    <property type="evidence" value="ECO:0007669"/>
    <property type="project" value="UniProtKB-KW"/>
</dbReference>
<sequence length="207" mass="22687">MDGVPDRPVRVFDALPRALRPLSDPPTGPGWNHAQMADLLGDVPRRPAAVLIGLREGVQPRLVFTVRTAHLQAHAGQVAFPGGRKDPEDADAVDTALRESEEEIGLSRAQVKPLGFLDCFETISGYSVTPVVGCIAEQAVLYPTPAEVAEVFEVPFAFFLEPSNLKRYVMDYRGHRRAMVEFVHGGHRIWGATAAMLLNLLERMGHA</sequence>
<dbReference type="OrthoDB" id="9802805at2"/>
<reference evidence="8 9" key="1">
    <citation type="submission" date="2016-10" db="EMBL/GenBank/DDBJ databases">
        <authorList>
            <person name="de Groot N.N."/>
        </authorList>
    </citation>
    <scope>NUCLEOTIDE SEQUENCE [LARGE SCALE GENOMIC DNA]</scope>
    <source>
        <strain evidence="8 9">DSM 26515</strain>
    </source>
</reference>
<evidence type="ECO:0000256" key="2">
    <source>
        <dbReference type="ARBA" id="ARBA00001946"/>
    </source>
</evidence>
<dbReference type="PANTHER" id="PTHR12992">
    <property type="entry name" value="NUDIX HYDROLASE"/>
    <property type="match status" value="1"/>
</dbReference>
<dbReference type="InterPro" id="IPR015797">
    <property type="entry name" value="NUDIX_hydrolase-like_dom_sf"/>
</dbReference>
<evidence type="ECO:0000256" key="1">
    <source>
        <dbReference type="ARBA" id="ARBA00001936"/>
    </source>
</evidence>
<keyword evidence="4" id="KW-0378">Hydrolase</keyword>
<evidence type="ECO:0000256" key="3">
    <source>
        <dbReference type="ARBA" id="ARBA00022723"/>
    </source>
</evidence>
<dbReference type="Pfam" id="PF00293">
    <property type="entry name" value="NUDIX"/>
    <property type="match status" value="1"/>
</dbReference>
<dbReference type="NCBIfam" id="NF007980">
    <property type="entry name" value="PRK10707.1"/>
    <property type="match status" value="1"/>
</dbReference>
<dbReference type="InterPro" id="IPR045121">
    <property type="entry name" value="CoAse"/>
</dbReference>